<feature type="transmembrane region" description="Helical" evidence="1">
    <location>
        <begin position="15"/>
        <end position="37"/>
    </location>
</feature>
<keyword evidence="1" id="KW-1133">Transmembrane helix</keyword>
<keyword evidence="1" id="KW-0812">Transmembrane</keyword>
<dbReference type="EMBL" id="GBXM01086330">
    <property type="protein sequence ID" value="JAH22247.1"/>
    <property type="molecule type" value="Transcribed_RNA"/>
</dbReference>
<reference evidence="2" key="2">
    <citation type="journal article" date="2015" name="Fish Shellfish Immunol.">
        <title>Early steps in the European eel (Anguilla anguilla)-Vibrio vulnificus interaction in the gills: Role of the RtxA13 toxin.</title>
        <authorList>
            <person name="Callol A."/>
            <person name="Pajuelo D."/>
            <person name="Ebbesson L."/>
            <person name="Teles M."/>
            <person name="MacKenzie S."/>
            <person name="Amaro C."/>
        </authorList>
    </citation>
    <scope>NUCLEOTIDE SEQUENCE</scope>
</reference>
<organism evidence="2">
    <name type="scientific">Anguilla anguilla</name>
    <name type="common">European freshwater eel</name>
    <name type="synonym">Muraena anguilla</name>
    <dbReference type="NCBI Taxonomy" id="7936"/>
    <lineage>
        <taxon>Eukaryota</taxon>
        <taxon>Metazoa</taxon>
        <taxon>Chordata</taxon>
        <taxon>Craniata</taxon>
        <taxon>Vertebrata</taxon>
        <taxon>Euteleostomi</taxon>
        <taxon>Actinopterygii</taxon>
        <taxon>Neopterygii</taxon>
        <taxon>Teleostei</taxon>
        <taxon>Anguilliformes</taxon>
        <taxon>Anguillidae</taxon>
        <taxon>Anguilla</taxon>
    </lineage>
</organism>
<keyword evidence="1" id="KW-0472">Membrane</keyword>
<evidence type="ECO:0000256" key="1">
    <source>
        <dbReference type="SAM" id="Phobius"/>
    </source>
</evidence>
<reference evidence="2" key="1">
    <citation type="submission" date="2014-11" db="EMBL/GenBank/DDBJ databases">
        <authorList>
            <person name="Amaro Gonzalez C."/>
        </authorList>
    </citation>
    <scope>NUCLEOTIDE SEQUENCE</scope>
</reference>
<evidence type="ECO:0000313" key="2">
    <source>
        <dbReference type="EMBL" id="JAH22247.1"/>
    </source>
</evidence>
<protein>
    <submittedName>
        <fullName evidence="2">Uncharacterized protein</fullName>
    </submittedName>
</protein>
<dbReference type="AlphaFoldDB" id="A0A0E9R0J6"/>
<proteinExistence type="predicted"/>
<name>A0A0E9R0J6_ANGAN</name>
<sequence length="50" mass="5953">MSKNNREPINQSDRLGMVSCTLRVMTIRPNVFLYYFVPIRKKTIRNPQLI</sequence>
<accession>A0A0E9R0J6</accession>